<reference evidence="3" key="1">
    <citation type="submission" date="2023-01" db="EMBL/GenBank/DDBJ databases">
        <title>Phages are important unrecognized players in the ecology of the oral pathogen Porphyromonas gingivalis.</title>
        <authorList>
            <person name="Matrishin C.B."/>
            <person name="Kauffman K.M."/>
        </authorList>
    </citation>
    <scope>NUCLEOTIDE SEQUENCE</scope>
    <source>
        <strain evidence="3">HG1691old</strain>
    </source>
</reference>
<keyword evidence="2" id="KW-0472">Membrane</keyword>
<evidence type="ECO:0000313" key="4">
    <source>
        <dbReference type="Proteomes" id="UP001179540"/>
    </source>
</evidence>
<name>A0AAE9XA40_PORGN</name>
<dbReference type="AlphaFoldDB" id="A0AAE9XA40"/>
<proteinExistence type="predicted"/>
<feature type="region of interest" description="Disordered" evidence="1">
    <location>
        <begin position="91"/>
        <end position="148"/>
    </location>
</feature>
<protein>
    <submittedName>
        <fullName evidence="3">Uncharacterized protein</fullName>
    </submittedName>
</protein>
<gene>
    <name evidence="3" type="ORF">NY149_09125</name>
</gene>
<sequence>METLFSILQWALPGGGLGVAIGWLLSKNIRKTREAKEIHDTYKTMYRDVQSTLLDLQAQNDELVKTMARFKRAVYRASVCRYWPQCPVRNELRQQKNGTSGGGFDGANLRQPRRDRKQGDDPDIRSPGNGEDEHIAVEPEAAAPLGDV</sequence>
<accession>A0AAE9XA40</accession>
<keyword evidence="2" id="KW-1133">Transmembrane helix</keyword>
<organism evidence="3 4">
    <name type="scientific">Porphyromonas gingivalis</name>
    <name type="common">Bacteroides gingivalis</name>
    <dbReference type="NCBI Taxonomy" id="837"/>
    <lineage>
        <taxon>Bacteria</taxon>
        <taxon>Pseudomonadati</taxon>
        <taxon>Bacteroidota</taxon>
        <taxon>Bacteroidia</taxon>
        <taxon>Bacteroidales</taxon>
        <taxon>Porphyromonadaceae</taxon>
        <taxon>Porphyromonas</taxon>
    </lineage>
</organism>
<dbReference type="RefSeq" id="WP_039443920.1">
    <property type="nucleotide sequence ID" value="NZ_CP116613.1"/>
</dbReference>
<evidence type="ECO:0000256" key="1">
    <source>
        <dbReference type="SAM" id="MobiDB-lite"/>
    </source>
</evidence>
<dbReference type="EMBL" id="CP116613">
    <property type="protein sequence ID" value="WCF98652.1"/>
    <property type="molecule type" value="Genomic_DNA"/>
</dbReference>
<feature type="transmembrane region" description="Helical" evidence="2">
    <location>
        <begin position="6"/>
        <end position="26"/>
    </location>
</feature>
<evidence type="ECO:0000256" key="2">
    <source>
        <dbReference type="SAM" id="Phobius"/>
    </source>
</evidence>
<dbReference type="Proteomes" id="UP001179540">
    <property type="component" value="Chromosome"/>
</dbReference>
<evidence type="ECO:0000313" key="3">
    <source>
        <dbReference type="EMBL" id="WCF98652.1"/>
    </source>
</evidence>
<keyword evidence="2" id="KW-0812">Transmembrane</keyword>